<evidence type="ECO:0000256" key="1">
    <source>
        <dbReference type="SAM" id="MobiDB-lite"/>
    </source>
</evidence>
<feature type="region of interest" description="Disordered" evidence="1">
    <location>
        <begin position="131"/>
        <end position="160"/>
    </location>
</feature>
<protein>
    <recommendedName>
        <fullName evidence="5">Fucose-specific lectin</fullName>
    </recommendedName>
</protein>
<evidence type="ECO:0008006" key="5">
    <source>
        <dbReference type="Google" id="ProtNLM"/>
    </source>
</evidence>
<dbReference type="SUPFAM" id="SSF89372">
    <property type="entry name" value="Fucose-specific lectin"/>
    <property type="match status" value="1"/>
</dbReference>
<dbReference type="AlphaFoldDB" id="A0AAE0MGX6"/>
<keyword evidence="4" id="KW-1185">Reference proteome</keyword>
<evidence type="ECO:0000256" key="2">
    <source>
        <dbReference type="SAM" id="Phobius"/>
    </source>
</evidence>
<gene>
    <name evidence="3" type="ORF">B0T19DRAFT_86885</name>
</gene>
<evidence type="ECO:0000313" key="4">
    <source>
        <dbReference type="Proteomes" id="UP001286456"/>
    </source>
</evidence>
<dbReference type="Gene3D" id="2.120.10.70">
    <property type="entry name" value="Fucose-specific lectin"/>
    <property type="match status" value="1"/>
</dbReference>
<keyword evidence="2" id="KW-0812">Transmembrane</keyword>
<proteinExistence type="predicted"/>
<comment type="caution">
    <text evidence="3">The sequence shown here is derived from an EMBL/GenBank/DDBJ whole genome shotgun (WGS) entry which is preliminary data.</text>
</comment>
<accession>A0AAE0MGX6</accession>
<sequence length="518" mass="55815">MSNYAQRVPFEAGMVEQQPGLEVVPQEHMHNTQQWPQATPDNDWKEVGHATGFVDGNTPPLRVDATYWQHHKMMAAGAMPSTDPECVYPPPESKPTQTGVSRKRVWLIAGVLLSVLVVVGAVVGGVVGSRAAANKSASTSDPSQSTATPTTTASSPTSTSTTLVTLQSIRQGSALSVTGWRKSTGVEISLFYQDRQNGLRRSKYDTSIRTFSANESFWGASTSLTVAQPISGTTLGASTLLFGTVFQPQTELFYNGPSARVLGVNMNTAYTPELITDSINDVQIFSGLNSSLASYWPWWIYQAPDGKLVHIRNGLVDNFGPSATWGTTTLNVTGLPATRLAIVPLSTNFSKIAVKGGYAVFYQDTDSRLAVSITDINSTELAPDYALSWPTDDFPSITLPKYSPIAAFSTARPADKSERVNTYVLYLDAASDINMVYIESSDPSSWKTSKPEALKGVDRDTDIACLTMATSNYNAAGLETPLEQASSESKCFFQRGGELIQAVLDGTDWVVNGTVPLS</sequence>
<keyword evidence="2" id="KW-1133">Transmembrane helix</keyword>
<organism evidence="3 4">
    <name type="scientific">Cercophora scortea</name>
    <dbReference type="NCBI Taxonomy" id="314031"/>
    <lineage>
        <taxon>Eukaryota</taxon>
        <taxon>Fungi</taxon>
        <taxon>Dikarya</taxon>
        <taxon>Ascomycota</taxon>
        <taxon>Pezizomycotina</taxon>
        <taxon>Sordariomycetes</taxon>
        <taxon>Sordariomycetidae</taxon>
        <taxon>Sordariales</taxon>
        <taxon>Lasiosphaeriaceae</taxon>
        <taxon>Cercophora</taxon>
    </lineage>
</organism>
<dbReference type="EMBL" id="JAUEPO010000002">
    <property type="protein sequence ID" value="KAK3331805.1"/>
    <property type="molecule type" value="Genomic_DNA"/>
</dbReference>
<dbReference type="Proteomes" id="UP001286456">
    <property type="component" value="Unassembled WGS sequence"/>
</dbReference>
<keyword evidence="2" id="KW-0472">Membrane</keyword>
<name>A0AAE0MGX6_9PEZI</name>
<reference evidence="3" key="1">
    <citation type="journal article" date="2023" name="Mol. Phylogenet. Evol.">
        <title>Genome-scale phylogeny and comparative genomics of the fungal order Sordariales.</title>
        <authorList>
            <person name="Hensen N."/>
            <person name="Bonometti L."/>
            <person name="Westerberg I."/>
            <person name="Brannstrom I.O."/>
            <person name="Guillou S."/>
            <person name="Cros-Aarteil S."/>
            <person name="Calhoun S."/>
            <person name="Haridas S."/>
            <person name="Kuo A."/>
            <person name="Mondo S."/>
            <person name="Pangilinan J."/>
            <person name="Riley R."/>
            <person name="LaButti K."/>
            <person name="Andreopoulos B."/>
            <person name="Lipzen A."/>
            <person name="Chen C."/>
            <person name="Yan M."/>
            <person name="Daum C."/>
            <person name="Ng V."/>
            <person name="Clum A."/>
            <person name="Steindorff A."/>
            <person name="Ohm R.A."/>
            <person name="Martin F."/>
            <person name="Silar P."/>
            <person name="Natvig D.O."/>
            <person name="Lalanne C."/>
            <person name="Gautier V."/>
            <person name="Ament-Velasquez S.L."/>
            <person name="Kruys A."/>
            <person name="Hutchinson M.I."/>
            <person name="Powell A.J."/>
            <person name="Barry K."/>
            <person name="Miller A.N."/>
            <person name="Grigoriev I.V."/>
            <person name="Debuchy R."/>
            <person name="Gladieux P."/>
            <person name="Hiltunen Thoren M."/>
            <person name="Johannesson H."/>
        </authorList>
    </citation>
    <scope>NUCLEOTIDE SEQUENCE</scope>
    <source>
        <strain evidence="3">SMH4131-1</strain>
    </source>
</reference>
<feature type="transmembrane region" description="Helical" evidence="2">
    <location>
        <begin position="105"/>
        <end position="127"/>
    </location>
</feature>
<evidence type="ECO:0000313" key="3">
    <source>
        <dbReference type="EMBL" id="KAK3331805.1"/>
    </source>
</evidence>
<reference evidence="3" key="2">
    <citation type="submission" date="2023-06" db="EMBL/GenBank/DDBJ databases">
        <authorList>
            <consortium name="Lawrence Berkeley National Laboratory"/>
            <person name="Haridas S."/>
            <person name="Hensen N."/>
            <person name="Bonometti L."/>
            <person name="Westerberg I."/>
            <person name="Brannstrom I.O."/>
            <person name="Guillou S."/>
            <person name="Cros-Aarteil S."/>
            <person name="Calhoun S."/>
            <person name="Kuo A."/>
            <person name="Mondo S."/>
            <person name="Pangilinan J."/>
            <person name="Riley R."/>
            <person name="Labutti K."/>
            <person name="Andreopoulos B."/>
            <person name="Lipzen A."/>
            <person name="Chen C."/>
            <person name="Yanf M."/>
            <person name="Daum C."/>
            <person name="Ng V."/>
            <person name="Clum A."/>
            <person name="Steindorff A."/>
            <person name="Ohm R."/>
            <person name="Martin F."/>
            <person name="Silar P."/>
            <person name="Natvig D."/>
            <person name="Lalanne C."/>
            <person name="Gautier V."/>
            <person name="Ament-Velasquez S.L."/>
            <person name="Kruys A."/>
            <person name="Hutchinson M.I."/>
            <person name="Powell A.J."/>
            <person name="Barry K."/>
            <person name="Miller A.N."/>
            <person name="Grigoriev I.V."/>
            <person name="Debuchy R."/>
            <person name="Gladieux P."/>
            <person name="Thoren M.H."/>
            <person name="Johannesson H."/>
        </authorList>
    </citation>
    <scope>NUCLEOTIDE SEQUENCE</scope>
    <source>
        <strain evidence="3">SMH4131-1</strain>
    </source>
</reference>